<organism evidence="2 3">
    <name type="scientific">Methylocystis bryophila</name>
    <dbReference type="NCBI Taxonomy" id="655015"/>
    <lineage>
        <taxon>Bacteria</taxon>
        <taxon>Pseudomonadati</taxon>
        <taxon>Pseudomonadota</taxon>
        <taxon>Alphaproteobacteria</taxon>
        <taxon>Hyphomicrobiales</taxon>
        <taxon>Methylocystaceae</taxon>
        <taxon>Methylocystis</taxon>
    </lineage>
</organism>
<dbReference type="OrthoDB" id="7565982at2"/>
<dbReference type="AlphaFoldDB" id="A0A1W6MTY3"/>
<dbReference type="InterPro" id="IPR021388">
    <property type="entry name" value="DUF3024"/>
</dbReference>
<keyword evidence="3" id="KW-1185">Reference proteome</keyword>
<accession>A0A1W6MTY3</accession>
<dbReference type="EMBL" id="CP019948">
    <property type="protein sequence ID" value="ARN81027.1"/>
    <property type="molecule type" value="Genomic_DNA"/>
</dbReference>
<evidence type="ECO:0000256" key="1">
    <source>
        <dbReference type="SAM" id="MobiDB-lite"/>
    </source>
</evidence>
<reference evidence="2 3" key="1">
    <citation type="submission" date="2017-02" db="EMBL/GenBank/DDBJ databases">
        <authorList>
            <person name="Peterson S.W."/>
        </authorList>
    </citation>
    <scope>NUCLEOTIDE SEQUENCE [LARGE SCALE GENOMIC DNA]</scope>
    <source>
        <strain evidence="2 3">S285</strain>
    </source>
</reference>
<evidence type="ECO:0000313" key="2">
    <source>
        <dbReference type="EMBL" id="ARN81027.1"/>
    </source>
</evidence>
<evidence type="ECO:0000313" key="3">
    <source>
        <dbReference type="Proteomes" id="UP000193978"/>
    </source>
</evidence>
<sequence>MSTIRAFGAPQAQAGQPSQPNEFDFRRIERALENRKRYRYVSPILLRTANGYRIQSPCCSRNIDPDGGVVDIALLLFDDRSRNWRLLRKEHTSGVWEFARAFDRLAELLDYLNEDPERRFWQ</sequence>
<protein>
    <recommendedName>
        <fullName evidence="4">DUF3024 domain-containing protein</fullName>
    </recommendedName>
</protein>
<evidence type="ECO:0008006" key="4">
    <source>
        <dbReference type="Google" id="ProtNLM"/>
    </source>
</evidence>
<dbReference type="Pfam" id="PF11225">
    <property type="entry name" value="DUF3024"/>
    <property type="match status" value="1"/>
</dbReference>
<feature type="region of interest" description="Disordered" evidence="1">
    <location>
        <begin position="1"/>
        <end position="21"/>
    </location>
</feature>
<name>A0A1W6MTY3_9HYPH</name>
<feature type="compositionally biased region" description="Low complexity" evidence="1">
    <location>
        <begin position="1"/>
        <end position="20"/>
    </location>
</feature>
<gene>
    <name evidence="2" type="ORF">B1812_08005</name>
</gene>
<dbReference type="KEGG" id="mbry:B1812_08005"/>
<dbReference type="STRING" id="655015.B1812_08005"/>
<dbReference type="RefSeq" id="WP_085771116.1">
    <property type="nucleotide sequence ID" value="NZ_AP027149.1"/>
</dbReference>
<dbReference type="Proteomes" id="UP000193978">
    <property type="component" value="Chromosome"/>
</dbReference>
<proteinExistence type="predicted"/>